<protein>
    <submittedName>
        <fullName evidence="1">Uncharacterized protein</fullName>
    </submittedName>
</protein>
<evidence type="ECO:0000313" key="2">
    <source>
        <dbReference type="Proteomes" id="UP000078492"/>
    </source>
</evidence>
<dbReference type="EMBL" id="KQ980899">
    <property type="protein sequence ID" value="KYN11711.1"/>
    <property type="molecule type" value="Genomic_DNA"/>
</dbReference>
<name>A0A151IVK4_9HYME</name>
<organism evidence="1 2">
    <name type="scientific">Trachymyrmex cornetzi</name>
    <dbReference type="NCBI Taxonomy" id="471704"/>
    <lineage>
        <taxon>Eukaryota</taxon>
        <taxon>Metazoa</taxon>
        <taxon>Ecdysozoa</taxon>
        <taxon>Arthropoda</taxon>
        <taxon>Hexapoda</taxon>
        <taxon>Insecta</taxon>
        <taxon>Pterygota</taxon>
        <taxon>Neoptera</taxon>
        <taxon>Endopterygota</taxon>
        <taxon>Hymenoptera</taxon>
        <taxon>Apocrita</taxon>
        <taxon>Aculeata</taxon>
        <taxon>Formicoidea</taxon>
        <taxon>Formicidae</taxon>
        <taxon>Myrmicinae</taxon>
        <taxon>Trachymyrmex</taxon>
    </lineage>
</organism>
<accession>A0A151IVK4</accession>
<gene>
    <name evidence="1" type="ORF">ALC57_16110</name>
</gene>
<dbReference type="AlphaFoldDB" id="A0A151IVK4"/>
<sequence>RCVALHRIVRGRHVQHCELCILHTAARGAKRTRADRLAYVRVLSELGHSRSIVTLKHIRF</sequence>
<keyword evidence="2" id="KW-1185">Reference proteome</keyword>
<evidence type="ECO:0000313" key="1">
    <source>
        <dbReference type="EMBL" id="KYN11711.1"/>
    </source>
</evidence>
<proteinExistence type="predicted"/>
<dbReference type="Proteomes" id="UP000078492">
    <property type="component" value="Unassembled WGS sequence"/>
</dbReference>
<reference evidence="1 2" key="1">
    <citation type="submission" date="2015-09" db="EMBL/GenBank/DDBJ databases">
        <title>Trachymyrmex cornetzi WGS genome.</title>
        <authorList>
            <person name="Nygaard S."/>
            <person name="Hu H."/>
            <person name="Boomsma J."/>
            <person name="Zhang G."/>
        </authorList>
    </citation>
    <scope>NUCLEOTIDE SEQUENCE [LARGE SCALE GENOMIC DNA]</scope>
    <source>
        <strain evidence="1">Tcor2-1</strain>
        <tissue evidence="1">Whole body</tissue>
    </source>
</reference>
<feature type="non-terminal residue" evidence="1">
    <location>
        <position position="1"/>
    </location>
</feature>